<evidence type="ECO:0000313" key="2">
    <source>
        <dbReference type="EMBL" id="KFO37342.1"/>
    </source>
</evidence>
<evidence type="ECO:0000256" key="1">
    <source>
        <dbReference type="SAM" id="MobiDB-lite"/>
    </source>
</evidence>
<feature type="region of interest" description="Disordered" evidence="1">
    <location>
        <begin position="43"/>
        <end position="63"/>
    </location>
</feature>
<feature type="region of interest" description="Disordered" evidence="1">
    <location>
        <begin position="104"/>
        <end position="163"/>
    </location>
</feature>
<dbReference type="Proteomes" id="UP000028990">
    <property type="component" value="Unassembled WGS sequence"/>
</dbReference>
<proteinExistence type="predicted"/>
<reference evidence="2 3" key="1">
    <citation type="submission" date="2013-11" db="EMBL/GenBank/DDBJ databases">
        <title>The Damaraland mole rat (Fukomys damarensis) genome and evolution of African mole rats.</title>
        <authorList>
            <person name="Gladyshev V.N."/>
            <person name="Fang X."/>
        </authorList>
    </citation>
    <scope>NUCLEOTIDE SEQUENCE [LARGE SCALE GENOMIC DNA]</scope>
    <source>
        <tissue evidence="2">Liver</tissue>
    </source>
</reference>
<name>A0A091E1Y4_FUKDA</name>
<organism evidence="2 3">
    <name type="scientific">Fukomys damarensis</name>
    <name type="common">Damaraland mole rat</name>
    <name type="synonym">Cryptomys damarensis</name>
    <dbReference type="NCBI Taxonomy" id="885580"/>
    <lineage>
        <taxon>Eukaryota</taxon>
        <taxon>Metazoa</taxon>
        <taxon>Chordata</taxon>
        <taxon>Craniata</taxon>
        <taxon>Vertebrata</taxon>
        <taxon>Euteleostomi</taxon>
        <taxon>Mammalia</taxon>
        <taxon>Eutheria</taxon>
        <taxon>Euarchontoglires</taxon>
        <taxon>Glires</taxon>
        <taxon>Rodentia</taxon>
        <taxon>Hystricomorpha</taxon>
        <taxon>Bathyergidae</taxon>
        <taxon>Fukomys</taxon>
    </lineage>
</organism>
<accession>A0A091E1Y4</accession>
<feature type="compositionally biased region" description="Basic and acidic residues" evidence="1">
    <location>
        <begin position="249"/>
        <end position="262"/>
    </location>
</feature>
<dbReference type="AlphaFoldDB" id="A0A091E1Y4"/>
<dbReference type="EMBL" id="KN120956">
    <property type="protein sequence ID" value="KFO37342.1"/>
    <property type="molecule type" value="Genomic_DNA"/>
</dbReference>
<feature type="compositionally biased region" description="Polar residues" evidence="1">
    <location>
        <begin position="273"/>
        <end position="292"/>
    </location>
</feature>
<gene>
    <name evidence="2" type="ORF">H920_01252</name>
</gene>
<evidence type="ECO:0000313" key="3">
    <source>
        <dbReference type="Proteomes" id="UP000028990"/>
    </source>
</evidence>
<feature type="compositionally biased region" description="Acidic residues" evidence="1">
    <location>
        <begin position="142"/>
        <end position="159"/>
    </location>
</feature>
<protein>
    <submittedName>
        <fullName evidence="2">Uncharacterized protein</fullName>
    </submittedName>
</protein>
<feature type="region of interest" description="Disordered" evidence="1">
    <location>
        <begin position="213"/>
        <end position="309"/>
    </location>
</feature>
<sequence length="309" mass="34607">MDTFFRKLRVPPYCLARGTPQPSPAWGHPTALDHTTRPACRVPNLWPHHHQPRSPSSNGASRQLALDSAQAVLPLVSWGDPPMKPGDSSTVGLSRTVRILPPWCRHRRPPAQPDKQAAGPMPSSHLGPPLRITERAQLQPEDREEEEEVVEEKEGEVMGEEVMKEEVLEFKEEREEEEEVAVVGEKVLEEKEEVVMEKDSDYNNDKKWCQEETKWQDHQDGDAPSPRLVVPPWTVETKGDLTTLGHSPRPQEGKLLPKDRNNTCEMAHLSPLMSDSQDTPNSQLEQPQSNTPVAPAPAPGCSPLQKCQN</sequence>
<keyword evidence="3" id="KW-1185">Reference proteome</keyword>